<evidence type="ECO:0000313" key="2">
    <source>
        <dbReference type="EMBL" id="CAC5372297.1"/>
    </source>
</evidence>
<evidence type="ECO:0000256" key="1">
    <source>
        <dbReference type="SAM" id="MobiDB-lite"/>
    </source>
</evidence>
<feature type="compositionally biased region" description="Polar residues" evidence="1">
    <location>
        <begin position="9"/>
        <end position="18"/>
    </location>
</feature>
<feature type="region of interest" description="Disordered" evidence="1">
    <location>
        <begin position="1"/>
        <end position="20"/>
    </location>
</feature>
<proteinExistence type="predicted"/>
<dbReference type="Proteomes" id="UP000507470">
    <property type="component" value="Unassembled WGS sequence"/>
</dbReference>
<dbReference type="OrthoDB" id="10640920at2759"/>
<accession>A0A6J8AUA0</accession>
<sequence>MADSLVRFNETQDTQAEGYSSIDRRQRLETGQVSYRATLNPSCSIAKGKGCGLVHLPDIQTNGNKSLQLERTNDSDKLQMSDLRKTANASKSVDVDSRNKNLENPILNYIEVEFNLRKTTPSFFIHGSDKRTPYADIDLTLKADPLPESDSNDDDDAGVNNELDAGGNNELEEHYDNDFMTLEEIQELRETNMRT</sequence>
<gene>
    <name evidence="2" type="ORF">MCOR_10433</name>
</gene>
<organism evidence="2 3">
    <name type="scientific">Mytilus coruscus</name>
    <name type="common">Sea mussel</name>
    <dbReference type="NCBI Taxonomy" id="42192"/>
    <lineage>
        <taxon>Eukaryota</taxon>
        <taxon>Metazoa</taxon>
        <taxon>Spiralia</taxon>
        <taxon>Lophotrochozoa</taxon>
        <taxon>Mollusca</taxon>
        <taxon>Bivalvia</taxon>
        <taxon>Autobranchia</taxon>
        <taxon>Pteriomorphia</taxon>
        <taxon>Mytilida</taxon>
        <taxon>Mytiloidea</taxon>
        <taxon>Mytilidae</taxon>
        <taxon>Mytilinae</taxon>
        <taxon>Mytilus</taxon>
    </lineage>
</organism>
<reference evidence="2 3" key="1">
    <citation type="submission" date="2020-06" db="EMBL/GenBank/DDBJ databases">
        <authorList>
            <person name="Li R."/>
            <person name="Bekaert M."/>
        </authorList>
    </citation>
    <scope>NUCLEOTIDE SEQUENCE [LARGE SCALE GENOMIC DNA]</scope>
    <source>
        <strain evidence="3">wild</strain>
    </source>
</reference>
<name>A0A6J8AUA0_MYTCO</name>
<evidence type="ECO:0000313" key="3">
    <source>
        <dbReference type="Proteomes" id="UP000507470"/>
    </source>
</evidence>
<dbReference type="AlphaFoldDB" id="A0A6J8AUA0"/>
<feature type="region of interest" description="Disordered" evidence="1">
    <location>
        <begin position="143"/>
        <end position="172"/>
    </location>
</feature>
<dbReference type="EMBL" id="CACVKT020001843">
    <property type="protein sequence ID" value="CAC5372297.1"/>
    <property type="molecule type" value="Genomic_DNA"/>
</dbReference>
<protein>
    <submittedName>
        <fullName evidence="2">Uncharacterized protein</fullName>
    </submittedName>
</protein>
<keyword evidence="3" id="KW-1185">Reference proteome</keyword>